<protein>
    <submittedName>
        <fullName evidence="3">Enoyl-CoA hydratase/isomerase family protein</fullName>
    </submittedName>
</protein>
<reference evidence="3 4" key="1">
    <citation type="journal article" date="2009" name="Int. J. Syst. Evol. Microbiol.">
        <title>Transfer of Teichococcus ludipueritiae and Muricoccus roseus to the genus Roseomonas, as Roseomonas ludipueritiae comb. nov. and Roseomonas rosea comb. nov., respectively, and emended description of the genus Roseomonas.</title>
        <authorList>
            <person name="Sanchez-Porro C."/>
            <person name="Gallego V."/>
            <person name="Busse H.J."/>
            <person name="Kampfer P."/>
            <person name="Ventosa A."/>
        </authorList>
    </citation>
    <scope>NUCLEOTIDE SEQUENCE [LARGE SCALE GENOMIC DNA]</scope>
    <source>
        <strain evidence="3 4">DSM 14915</strain>
    </source>
</reference>
<dbReference type="Gene3D" id="3.90.226.10">
    <property type="entry name" value="2-enoyl-CoA Hydratase, Chain A, domain 1"/>
    <property type="match status" value="1"/>
</dbReference>
<evidence type="ECO:0000256" key="1">
    <source>
        <dbReference type="ARBA" id="ARBA00005254"/>
    </source>
</evidence>
<dbReference type="InterPro" id="IPR018376">
    <property type="entry name" value="Enoyl-CoA_hyd/isom_CS"/>
</dbReference>
<accession>A0ABR7R3B4</accession>
<comment type="similarity">
    <text evidence="1 2">Belongs to the enoyl-CoA hydratase/isomerase family.</text>
</comment>
<evidence type="ECO:0000256" key="2">
    <source>
        <dbReference type="RuleBase" id="RU003707"/>
    </source>
</evidence>
<evidence type="ECO:0000313" key="3">
    <source>
        <dbReference type="EMBL" id="MBC9176213.1"/>
    </source>
</evidence>
<organism evidence="3 4">
    <name type="scientific">Pseudoroseomonas ludipueritiae</name>
    <dbReference type="NCBI Taxonomy" id="198093"/>
    <lineage>
        <taxon>Bacteria</taxon>
        <taxon>Pseudomonadati</taxon>
        <taxon>Pseudomonadota</taxon>
        <taxon>Alphaproteobacteria</taxon>
        <taxon>Acetobacterales</taxon>
        <taxon>Acetobacteraceae</taxon>
        <taxon>Pseudoroseomonas</taxon>
    </lineage>
</organism>
<dbReference type="Proteomes" id="UP000603940">
    <property type="component" value="Unassembled WGS sequence"/>
</dbReference>
<sequence length="272" mass="29097">MRKTSKGDETKMLNEHCSVERIADGVLRLTITNAGKANILSTPVILALTEGIRELAQDSTLRALVLASCGDRSFIGGADIGEMARLDPRSGEQFIRKLSELCEAVRRFPAPVVARIQGWCLGGGLELAMSCDMRVAAPSAQFAMPEVKVGIPSVIHAALMPRLIGMARARRMILTGATIDAATALQWGLVDAVAGEDGLDSAVLREVAPILECGPAVITAQKALMREWDELPLSGAIEVSVSAFGQAFNTGEPQRAMQAFLDEKAKRRMEAV</sequence>
<dbReference type="CDD" id="cd06558">
    <property type="entry name" value="crotonase-like"/>
    <property type="match status" value="1"/>
</dbReference>
<dbReference type="SUPFAM" id="SSF52096">
    <property type="entry name" value="ClpP/crotonase"/>
    <property type="match status" value="1"/>
</dbReference>
<dbReference type="PROSITE" id="PS00166">
    <property type="entry name" value="ENOYL_COA_HYDRATASE"/>
    <property type="match status" value="1"/>
</dbReference>
<dbReference type="PANTHER" id="PTHR11941:SF171">
    <property type="entry name" value="SD19268P"/>
    <property type="match status" value="1"/>
</dbReference>
<dbReference type="RefSeq" id="WP_187777374.1">
    <property type="nucleotide sequence ID" value="NZ_JBHTKP010000015.1"/>
</dbReference>
<dbReference type="PANTHER" id="PTHR11941">
    <property type="entry name" value="ENOYL-COA HYDRATASE-RELATED"/>
    <property type="match status" value="1"/>
</dbReference>
<comment type="caution">
    <text evidence="3">The sequence shown here is derived from an EMBL/GenBank/DDBJ whole genome shotgun (WGS) entry which is preliminary data.</text>
</comment>
<name>A0ABR7R3B4_9PROT</name>
<proteinExistence type="inferred from homology"/>
<dbReference type="EMBL" id="JACTUZ010000009">
    <property type="protein sequence ID" value="MBC9176213.1"/>
    <property type="molecule type" value="Genomic_DNA"/>
</dbReference>
<dbReference type="InterPro" id="IPR001753">
    <property type="entry name" value="Enoyl-CoA_hydra/iso"/>
</dbReference>
<keyword evidence="4" id="KW-1185">Reference proteome</keyword>
<dbReference type="Pfam" id="PF00378">
    <property type="entry name" value="ECH_1"/>
    <property type="match status" value="1"/>
</dbReference>
<dbReference type="InterPro" id="IPR029045">
    <property type="entry name" value="ClpP/crotonase-like_dom_sf"/>
</dbReference>
<dbReference type="NCBIfam" id="NF004795">
    <property type="entry name" value="PRK06143.1"/>
    <property type="match status" value="1"/>
</dbReference>
<gene>
    <name evidence="3" type="ORF">IBL25_04575</name>
</gene>
<evidence type="ECO:0000313" key="4">
    <source>
        <dbReference type="Proteomes" id="UP000603940"/>
    </source>
</evidence>